<organism evidence="1 2">
    <name type="scientific">Choristoneura fumiferana</name>
    <name type="common">Spruce budworm moth</name>
    <name type="synonym">Archips fumiferana</name>
    <dbReference type="NCBI Taxonomy" id="7141"/>
    <lineage>
        <taxon>Eukaryota</taxon>
        <taxon>Metazoa</taxon>
        <taxon>Ecdysozoa</taxon>
        <taxon>Arthropoda</taxon>
        <taxon>Hexapoda</taxon>
        <taxon>Insecta</taxon>
        <taxon>Pterygota</taxon>
        <taxon>Neoptera</taxon>
        <taxon>Endopterygota</taxon>
        <taxon>Lepidoptera</taxon>
        <taxon>Glossata</taxon>
        <taxon>Ditrysia</taxon>
        <taxon>Tortricoidea</taxon>
        <taxon>Tortricidae</taxon>
        <taxon>Tortricinae</taxon>
        <taxon>Choristoneura</taxon>
    </lineage>
</organism>
<sequence>MNNNPVVVLERTNIFPCQTCSRAFLRQNDMEKHVARFNHVNQDELEFKPSIVRPSSGSDYESKDFVLHNVSRVKDAETDYNSKQNTNNASKSEIKVKKEKQTKEKESKQILVKIPIDPKMIARLKTGHFISTKADIVPIIPNCSVKQELNDNHNKETHSIKDADAKLTCGQCPKSFKTIVGITNHLQRHLKPIYQCSHCPKKFPTAQKVELDSQTVLKMLK</sequence>
<dbReference type="Proteomes" id="UP001064048">
    <property type="component" value="Chromosome 6"/>
</dbReference>
<accession>A0ACC0KHB7</accession>
<keyword evidence="2" id="KW-1185">Reference proteome</keyword>
<protein>
    <submittedName>
        <fullName evidence="1">Uncharacterized protein</fullName>
    </submittedName>
</protein>
<name>A0ACC0KHB7_CHOFU</name>
<comment type="caution">
    <text evidence="1">The sequence shown here is derived from an EMBL/GenBank/DDBJ whole genome shotgun (WGS) entry which is preliminary data.</text>
</comment>
<reference evidence="1 2" key="1">
    <citation type="journal article" date="2022" name="Genome Biol. Evol.">
        <title>The Spruce Budworm Genome: Reconstructing the Evolutionary History of Antifreeze Proteins.</title>
        <authorList>
            <person name="Beliveau C."/>
            <person name="Gagne P."/>
            <person name="Picq S."/>
            <person name="Vernygora O."/>
            <person name="Keeling C.I."/>
            <person name="Pinkney K."/>
            <person name="Doucet D."/>
            <person name="Wen F."/>
            <person name="Johnston J.S."/>
            <person name="Maaroufi H."/>
            <person name="Boyle B."/>
            <person name="Laroche J."/>
            <person name="Dewar K."/>
            <person name="Juretic N."/>
            <person name="Blackburn G."/>
            <person name="Nisole A."/>
            <person name="Brunet B."/>
            <person name="Brandao M."/>
            <person name="Lumley L."/>
            <person name="Duan J."/>
            <person name="Quan G."/>
            <person name="Lucarotti C.J."/>
            <person name="Roe A.D."/>
            <person name="Sperling F.A.H."/>
            <person name="Levesque R.C."/>
            <person name="Cusson M."/>
        </authorList>
    </citation>
    <scope>NUCLEOTIDE SEQUENCE [LARGE SCALE GENOMIC DNA]</scope>
    <source>
        <strain evidence="1">Glfc:IPQL:Cfum</strain>
    </source>
</reference>
<evidence type="ECO:0000313" key="1">
    <source>
        <dbReference type="EMBL" id="KAI8435606.1"/>
    </source>
</evidence>
<evidence type="ECO:0000313" key="2">
    <source>
        <dbReference type="Proteomes" id="UP001064048"/>
    </source>
</evidence>
<gene>
    <name evidence="1" type="ORF">MSG28_003880</name>
</gene>
<proteinExistence type="predicted"/>
<dbReference type="EMBL" id="CM046106">
    <property type="protein sequence ID" value="KAI8435606.1"/>
    <property type="molecule type" value="Genomic_DNA"/>
</dbReference>